<name>A0A8T2UQX7_CERRI</name>
<proteinExistence type="predicted"/>
<protein>
    <recommendedName>
        <fullName evidence="6">Phytocyanin domain-containing protein</fullName>
    </recommendedName>
</protein>
<dbReference type="PROSITE" id="PS51485">
    <property type="entry name" value="PHYTOCYANIN"/>
    <property type="match status" value="1"/>
</dbReference>
<keyword evidence="8" id="KW-1185">Reference proteome</keyword>
<evidence type="ECO:0000256" key="5">
    <source>
        <dbReference type="SAM" id="Phobius"/>
    </source>
</evidence>
<feature type="domain" description="Phytocyanin" evidence="6">
    <location>
        <begin position="36"/>
        <end position="136"/>
    </location>
</feature>
<dbReference type="InterPro" id="IPR028871">
    <property type="entry name" value="BlueCu_1_BS"/>
</dbReference>
<keyword evidence="5" id="KW-0472">Membrane</keyword>
<dbReference type="Proteomes" id="UP000825935">
    <property type="component" value="Chromosome 4"/>
</dbReference>
<dbReference type="PANTHER" id="PTHR33021:SF339">
    <property type="entry name" value="OS07G0570600 PROTEIN"/>
    <property type="match status" value="1"/>
</dbReference>
<evidence type="ECO:0000256" key="4">
    <source>
        <dbReference type="SAM" id="MobiDB-lite"/>
    </source>
</evidence>
<organism evidence="7 8">
    <name type="scientific">Ceratopteris richardii</name>
    <name type="common">Triangle waterfern</name>
    <dbReference type="NCBI Taxonomy" id="49495"/>
    <lineage>
        <taxon>Eukaryota</taxon>
        <taxon>Viridiplantae</taxon>
        <taxon>Streptophyta</taxon>
        <taxon>Embryophyta</taxon>
        <taxon>Tracheophyta</taxon>
        <taxon>Polypodiopsida</taxon>
        <taxon>Polypodiidae</taxon>
        <taxon>Polypodiales</taxon>
        <taxon>Pteridineae</taxon>
        <taxon>Pteridaceae</taxon>
        <taxon>Parkerioideae</taxon>
        <taxon>Ceratopteris</taxon>
    </lineage>
</organism>
<gene>
    <name evidence="7" type="ORF">KP509_04G020200</name>
</gene>
<feature type="transmembrane region" description="Helical" evidence="5">
    <location>
        <begin position="14"/>
        <end position="34"/>
    </location>
</feature>
<dbReference type="SUPFAM" id="SSF49503">
    <property type="entry name" value="Cupredoxins"/>
    <property type="match status" value="1"/>
</dbReference>
<keyword evidence="5" id="KW-0812">Transmembrane</keyword>
<dbReference type="InterPro" id="IPR003245">
    <property type="entry name" value="Phytocyanin_dom"/>
</dbReference>
<dbReference type="GO" id="GO:0046872">
    <property type="term" value="F:metal ion binding"/>
    <property type="evidence" value="ECO:0007669"/>
    <property type="project" value="UniProtKB-KW"/>
</dbReference>
<dbReference type="OrthoDB" id="2331100at2759"/>
<dbReference type="PANTHER" id="PTHR33021">
    <property type="entry name" value="BLUE COPPER PROTEIN"/>
    <property type="match status" value="1"/>
</dbReference>
<feature type="region of interest" description="Disordered" evidence="4">
    <location>
        <begin position="139"/>
        <end position="164"/>
    </location>
</feature>
<dbReference type="GO" id="GO:0005886">
    <property type="term" value="C:plasma membrane"/>
    <property type="evidence" value="ECO:0007669"/>
    <property type="project" value="TreeGrafter"/>
</dbReference>
<evidence type="ECO:0000256" key="3">
    <source>
        <dbReference type="ARBA" id="ARBA00023180"/>
    </source>
</evidence>
<dbReference type="InterPro" id="IPR008972">
    <property type="entry name" value="Cupredoxin"/>
</dbReference>
<evidence type="ECO:0000259" key="6">
    <source>
        <dbReference type="PROSITE" id="PS51485"/>
    </source>
</evidence>
<comment type="caution">
    <text evidence="7">The sequence shown here is derived from an EMBL/GenBank/DDBJ whole genome shotgun (WGS) entry which is preliminary data.</text>
</comment>
<dbReference type="CDD" id="cd04216">
    <property type="entry name" value="Phytocyanin"/>
    <property type="match status" value="1"/>
</dbReference>
<dbReference type="GO" id="GO:0009055">
    <property type="term" value="F:electron transfer activity"/>
    <property type="evidence" value="ECO:0007669"/>
    <property type="project" value="InterPro"/>
</dbReference>
<dbReference type="FunFam" id="2.60.40.420:FF:000003">
    <property type="entry name" value="Blue copper"/>
    <property type="match status" value="1"/>
</dbReference>
<keyword evidence="3" id="KW-0325">Glycoprotein</keyword>
<dbReference type="InterPro" id="IPR039391">
    <property type="entry name" value="Phytocyanin-like"/>
</dbReference>
<evidence type="ECO:0000256" key="1">
    <source>
        <dbReference type="ARBA" id="ARBA00022723"/>
    </source>
</evidence>
<dbReference type="EMBL" id="CM035409">
    <property type="protein sequence ID" value="KAH7438557.1"/>
    <property type="molecule type" value="Genomic_DNA"/>
</dbReference>
<dbReference type="Pfam" id="PF02298">
    <property type="entry name" value="Cu_bind_like"/>
    <property type="match status" value="1"/>
</dbReference>
<sequence length="192" mass="20836">MLLHIHNDPICRRFLRLIIIIFMAFFCSCTQVVFATKHTVGGSQGWNLGVDYETWSSSTNFHEGDTLYFKYQAEAHNVWVVNQNDYNTCSVTKPISKDDGNGSTTITLTTAGDSFYICGIPGHCASGMKLHVFTRIGKSGTSKSPGTSNSKGNSTTGSSSASSSLRTTHSIHGYRLKLLLLPLVVAIASAFS</sequence>
<evidence type="ECO:0000256" key="2">
    <source>
        <dbReference type="ARBA" id="ARBA00023008"/>
    </source>
</evidence>
<reference evidence="7" key="1">
    <citation type="submission" date="2021-08" db="EMBL/GenBank/DDBJ databases">
        <title>WGS assembly of Ceratopteris richardii.</title>
        <authorList>
            <person name="Marchant D.B."/>
            <person name="Chen G."/>
            <person name="Jenkins J."/>
            <person name="Shu S."/>
            <person name="Leebens-Mack J."/>
            <person name="Grimwood J."/>
            <person name="Schmutz J."/>
            <person name="Soltis P."/>
            <person name="Soltis D."/>
            <person name="Chen Z.-H."/>
        </authorList>
    </citation>
    <scope>NUCLEOTIDE SEQUENCE</scope>
    <source>
        <strain evidence="7">Whitten #5841</strain>
        <tissue evidence="7">Leaf</tissue>
    </source>
</reference>
<evidence type="ECO:0000313" key="8">
    <source>
        <dbReference type="Proteomes" id="UP000825935"/>
    </source>
</evidence>
<dbReference type="AlphaFoldDB" id="A0A8T2UQX7"/>
<evidence type="ECO:0000313" key="7">
    <source>
        <dbReference type="EMBL" id="KAH7438557.1"/>
    </source>
</evidence>
<keyword evidence="5" id="KW-1133">Transmembrane helix</keyword>
<keyword evidence="2" id="KW-0186">Copper</keyword>
<dbReference type="PROSITE" id="PS00196">
    <property type="entry name" value="COPPER_BLUE"/>
    <property type="match status" value="1"/>
</dbReference>
<dbReference type="Gene3D" id="2.60.40.420">
    <property type="entry name" value="Cupredoxins - blue copper proteins"/>
    <property type="match status" value="1"/>
</dbReference>
<accession>A0A8T2UQX7</accession>
<dbReference type="OMA" id="RYFICNV"/>
<keyword evidence="1" id="KW-0479">Metal-binding</keyword>